<dbReference type="Proteomes" id="UP000825701">
    <property type="component" value="Chromosome"/>
</dbReference>
<feature type="domain" description="Nitrite/sulphite reductase 4Fe-4S" evidence="7">
    <location>
        <begin position="84"/>
        <end position="177"/>
    </location>
</feature>
<keyword evidence="1" id="KW-0004">4Fe-4S</keyword>
<dbReference type="AlphaFoldDB" id="A0A9E6R9G5"/>
<evidence type="ECO:0000256" key="1">
    <source>
        <dbReference type="ARBA" id="ARBA00022485"/>
    </source>
</evidence>
<dbReference type="GO" id="GO:0046872">
    <property type="term" value="F:metal ion binding"/>
    <property type="evidence" value="ECO:0007669"/>
    <property type="project" value="UniProtKB-KW"/>
</dbReference>
<dbReference type="SUPFAM" id="SSF56014">
    <property type="entry name" value="Nitrite and sulphite reductase 4Fe-4S domain-like"/>
    <property type="match status" value="2"/>
</dbReference>
<dbReference type="Gene3D" id="3.90.480.10">
    <property type="entry name" value="Sulfite Reductase Hemoprotein,Domain 2"/>
    <property type="match status" value="1"/>
</dbReference>
<keyword evidence="5" id="KW-0408">Iron</keyword>
<dbReference type="Pfam" id="PF03460">
    <property type="entry name" value="NIR_SIR_ferr"/>
    <property type="match status" value="2"/>
</dbReference>
<reference evidence="9" key="1">
    <citation type="submission" date="2021-08" db="EMBL/GenBank/DDBJ databases">
        <authorList>
            <person name="Zhang H."/>
            <person name="Xu M."/>
            <person name="Yu Z."/>
            <person name="Yang L."/>
            <person name="Cai Y."/>
        </authorList>
    </citation>
    <scope>NUCLEOTIDE SEQUENCE</scope>
    <source>
        <strain evidence="9">CHL1</strain>
    </source>
</reference>
<keyword evidence="10" id="KW-1185">Reference proteome</keyword>
<dbReference type="SUPFAM" id="SSF55124">
    <property type="entry name" value="Nitrite/Sulfite reductase N-terminal domain-like"/>
    <property type="match status" value="2"/>
</dbReference>
<feature type="domain" description="Nitrite/Sulfite reductase ferredoxin-like" evidence="8">
    <location>
        <begin position="19"/>
        <end position="64"/>
    </location>
</feature>
<dbReference type="RefSeq" id="WP_261403132.1">
    <property type="nucleotide sequence ID" value="NZ_CP081869.1"/>
</dbReference>
<dbReference type="PANTHER" id="PTHR32439:SF9">
    <property type="entry name" value="BLR3264 PROTEIN"/>
    <property type="match status" value="1"/>
</dbReference>
<keyword evidence="6" id="KW-0411">Iron-sulfur</keyword>
<evidence type="ECO:0000313" key="10">
    <source>
        <dbReference type="Proteomes" id="UP000825701"/>
    </source>
</evidence>
<dbReference type="InterPro" id="IPR006067">
    <property type="entry name" value="NO2/SO3_Rdtase_4Fe4S_dom"/>
</dbReference>
<keyword evidence="3" id="KW-0479">Metal-binding</keyword>
<protein>
    <submittedName>
        <fullName evidence="9">Precorrin-3B synthase</fullName>
        <ecNumber evidence="9">1.14.13.83</ecNumber>
    </submittedName>
</protein>
<dbReference type="InterPro" id="IPR045854">
    <property type="entry name" value="NO2/SO3_Rdtase_4Fe4S_sf"/>
</dbReference>
<dbReference type="InterPro" id="IPR051329">
    <property type="entry name" value="NIR_SIR_4Fe-4S"/>
</dbReference>
<dbReference type="GO" id="GO:0043818">
    <property type="term" value="F:precorrin-3B synthase activity"/>
    <property type="evidence" value="ECO:0007669"/>
    <property type="project" value="UniProtKB-EC"/>
</dbReference>
<evidence type="ECO:0000256" key="5">
    <source>
        <dbReference type="ARBA" id="ARBA00023004"/>
    </source>
</evidence>
<sequence>MADCPGIVHLALMADGGLARLRAPGGLLTAGELGAVADAAERLGSGVVDLTNRANLQIRGLAPDGGRALAAMLEVAGFRFHGEADRRRNILIDPFSGLDPAERRDMRPLSDALDRALVAAPWIAALSPKFSFALDGGGVSNVSAITSDVTAIACEEGIEILVGGRRAASFEEEASAVDAMIGLAETAARAGADMRGKDLWGDGSPEAVERGLSASLSLAERVTVGAARVGVEQRQPRRPILAHPRPLPAKGRVDELSPRFGTVLSADPARVAVSLAAPVGRLDPNMLRVLADAAEREGDGVVRLAPWSGVVLGGVAADRAGALIEAATSVGFVPPEVARRLRVVACAGAPACERATEPAKALGAAALALASAEPERLPKRPRTLHLSACAKGCAGSAPADLLLLGASEREGWTLHRDAAPRRPGPALERDFDAKPADLLARLAADD</sequence>
<dbReference type="GO" id="GO:0051539">
    <property type="term" value="F:4 iron, 4 sulfur cluster binding"/>
    <property type="evidence" value="ECO:0007669"/>
    <property type="project" value="UniProtKB-KW"/>
</dbReference>
<dbReference type="PANTHER" id="PTHR32439">
    <property type="entry name" value="FERREDOXIN--NITRITE REDUCTASE, CHLOROPLASTIC"/>
    <property type="match status" value="1"/>
</dbReference>
<dbReference type="EMBL" id="CP081869">
    <property type="protein sequence ID" value="QZN99996.1"/>
    <property type="molecule type" value="Genomic_DNA"/>
</dbReference>
<name>A0A9E6R9G5_9HYPH</name>
<evidence type="ECO:0000259" key="7">
    <source>
        <dbReference type="Pfam" id="PF01077"/>
    </source>
</evidence>
<keyword evidence="4 9" id="KW-0560">Oxidoreductase</keyword>
<evidence type="ECO:0000256" key="6">
    <source>
        <dbReference type="ARBA" id="ARBA00023014"/>
    </source>
</evidence>
<dbReference type="Gene3D" id="3.30.413.10">
    <property type="entry name" value="Sulfite Reductase Hemoprotein, domain 1"/>
    <property type="match status" value="2"/>
</dbReference>
<dbReference type="Pfam" id="PF01077">
    <property type="entry name" value="NIR_SIR"/>
    <property type="match status" value="1"/>
</dbReference>
<dbReference type="EC" id="1.14.13.83" evidence="9"/>
<dbReference type="KEGG" id="cmet:K6K41_25930"/>
<evidence type="ECO:0000256" key="4">
    <source>
        <dbReference type="ARBA" id="ARBA00023002"/>
    </source>
</evidence>
<evidence type="ECO:0000313" key="9">
    <source>
        <dbReference type="EMBL" id="QZN99996.1"/>
    </source>
</evidence>
<evidence type="ECO:0000256" key="3">
    <source>
        <dbReference type="ARBA" id="ARBA00022723"/>
    </source>
</evidence>
<evidence type="ECO:0000256" key="2">
    <source>
        <dbReference type="ARBA" id="ARBA00022617"/>
    </source>
</evidence>
<feature type="domain" description="Nitrite/Sulfite reductase ferredoxin-like" evidence="8">
    <location>
        <begin position="268"/>
        <end position="327"/>
    </location>
</feature>
<dbReference type="InterPro" id="IPR005117">
    <property type="entry name" value="NiRdtase/SiRdtase_haem-b_fer"/>
</dbReference>
<dbReference type="GO" id="GO:0020037">
    <property type="term" value="F:heme binding"/>
    <property type="evidence" value="ECO:0007669"/>
    <property type="project" value="InterPro"/>
</dbReference>
<organism evidence="9 10">
    <name type="scientific">Chenggangzhangella methanolivorans</name>
    <dbReference type="NCBI Taxonomy" id="1437009"/>
    <lineage>
        <taxon>Bacteria</taxon>
        <taxon>Pseudomonadati</taxon>
        <taxon>Pseudomonadota</taxon>
        <taxon>Alphaproteobacteria</taxon>
        <taxon>Hyphomicrobiales</taxon>
        <taxon>Methylopilaceae</taxon>
        <taxon>Chenggangzhangella</taxon>
    </lineage>
</organism>
<dbReference type="InterPro" id="IPR012798">
    <property type="entry name" value="Cbl_synth_CobG-like"/>
</dbReference>
<dbReference type="InterPro" id="IPR036136">
    <property type="entry name" value="Nit/Sulf_reduc_fer-like_dom_sf"/>
</dbReference>
<accession>A0A9E6R9G5</accession>
<dbReference type="NCBIfam" id="TIGR02435">
    <property type="entry name" value="CobG"/>
    <property type="match status" value="1"/>
</dbReference>
<gene>
    <name evidence="9" type="primary">cobG</name>
    <name evidence="9" type="ORF">K6K41_25930</name>
</gene>
<evidence type="ECO:0000259" key="8">
    <source>
        <dbReference type="Pfam" id="PF03460"/>
    </source>
</evidence>
<proteinExistence type="predicted"/>
<keyword evidence="2" id="KW-0349">Heme</keyword>